<protein>
    <submittedName>
        <fullName evidence="1">Gt1</fullName>
    </submittedName>
</protein>
<dbReference type="SUPFAM" id="SSF53756">
    <property type="entry name" value="UDP-Glycosyltransferase/glycogen phosphorylase"/>
    <property type="match status" value="1"/>
</dbReference>
<proteinExistence type="predicted"/>
<organism evidence="1">
    <name type="scientific">Proteus vulgaris</name>
    <dbReference type="NCBI Taxonomy" id="585"/>
    <lineage>
        <taxon>Bacteria</taxon>
        <taxon>Pseudomonadati</taxon>
        <taxon>Pseudomonadota</taxon>
        <taxon>Gammaproteobacteria</taxon>
        <taxon>Enterobacterales</taxon>
        <taxon>Morganellaceae</taxon>
        <taxon>Proteus</taxon>
    </lineage>
</organism>
<dbReference type="EMBL" id="KY710696">
    <property type="protein sequence ID" value="AXY99486.1"/>
    <property type="molecule type" value="Genomic_DNA"/>
</dbReference>
<sequence length="349" mass="39961">MIKKSVLIYGEYSGYGKSLADGFKQLGYKSEVFSFSGDGFKKINSGITLPEKNKIQRYISIIKLIPTFLKFKNIIIINPEFVSRKNLGFLILSIFKLTRKRIILMACGDDTPFIKYGLENIIPNWPYSDIPLPQKDYFLKEKDIFTNNLIASLAFKIIPVMYDYRVSWEQTKFKNKLTKTIPLACDGELQPIKKTKDKIVIMHGINRIDFKGTKVVKSALNEIEKKYPNDVEIIYPEHLPLTEYLEIMKRVDIAIDQTKGNSYGMNAIYSMFSGHVVLAPANDLFLNDINLQDSPIVKIKNTKESIVNSLSLLIEAKNMLDDKKKASQEYAVNVHSPVKIAEKIEHYLI</sequence>
<dbReference type="AlphaFoldDB" id="A0A385JMH8"/>
<accession>A0A385JMH8</accession>
<evidence type="ECO:0000313" key="1">
    <source>
        <dbReference type="EMBL" id="AXY99486.1"/>
    </source>
</evidence>
<reference evidence="1" key="1">
    <citation type="journal article" date="2017" name="PLoS ONE">
        <title>Genetic diversity of the O antigens of Proteus species and the development of a suspension array for molecular serotyping.</title>
        <authorList>
            <person name="Yu X."/>
            <person name="Torzewska A."/>
            <person name="Zhang X."/>
            <person name="Yin Z."/>
            <person name="Drzewiecka D."/>
            <person name="Cao H."/>
            <person name="Liu B."/>
            <person name="Knirel Y.A."/>
            <person name="Rozalski A."/>
            <person name="Wang L."/>
        </authorList>
    </citation>
    <scope>NUCLEOTIDE SEQUENCE</scope>
    <source>
        <strain evidence="1">CCUG 4652</strain>
    </source>
</reference>
<name>A0A385JMH8_PROVU</name>